<evidence type="ECO:0000256" key="8">
    <source>
        <dbReference type="ARBA" id="ARBA00023157"/>
    </source>
</evidence>
<dbReference type="EMBL" id="JAMZMK010008956">
    <property type="protein sequence ID" value="KAI7737801.1"/>
    <property type="molecule type" value="Genomic_DNA"/>
</dbReference>
<evidence type="ECO:0000256" key="9">
    <source>
        <dbReference type="ARBA" id="ARBA00023180"/>
    </source>
</evidence>
<feature type="non-terminal residue" evidence="14">
    <location>
        <position position="1"/>
    </location>
</feature>
<evidence type="ECO:0000256" key="10">
    <source>
        <dbReference type="ARBA" id="ARBA00047899"/>
    </source>
</evidence>
<dbReference type="Pfam" id="PF07714">
    <property type="entry name" value="PK_Tyr_Ser-Thr"/>
    <property type="match status" value="1"/>
</dbReference>
<gene>
    <name evidence="14" type="ORF">M8C21_011976</name>
</gene>
<dbReference type="FunFam" id="3.30.200.20:FF:000195">
    <property type="entry name" value="G-type lectin S-receptor-like serine/threonine-protein kinase"/>
    <property type="match status" value="1"/>
</dbReference>
<dbReference type="InterPro" id="IPR003609">
    <property type="entry name" value="Pan_app"/>
</dbReference>
<feature type="non-terminal residue" evidence="14">
    <location>
        <position position="237"/>
    </location>
</feature>
<keyword evidence="8" id="KW-1015">Disulfide bond</keyword>
<sequence>GDWSHGCRRTVPLDCELGEGFNKYSNLKLPDTRGSWYNQSMTLVECEKMCKSNCSCTAYTYTNSNISGAGSGCLLWFSDLIDIRTSAENGDTLYIRLSHSELGRSNKKLSIHFTGISSNKFRHDPENGSVDEDLELLLFGLSTIHKATNNFSANNKLGEGGFGPVYKGVLDDGKEIAVKRLAKTSTQGLHEFKNEVILISKLQHRNLVKLLGCCMEGEEVMLIYEYMPNKGLDSYIF</sequence>
<evidence type="ECO:0000256" key="5">
    <source>
        <dbReference type="ARBA" id="ARBA00022741"/>
    </source>
</evidence>
<keyword evidence="4" id="KW-0732">Signal</keyword>
<dbReference type="InterPro" id="IPR001245">
    <property type="entry name" value="Ser-Thr/Tyr_kinase_cat_dom"/>
</dbReference>
<evidence type="ECO:0000259" key="13">
    <source>
        <dbReference type="PROSITE" id="PS50948"/>
    </source>
</evidence>
<keyword evidence="5" id="KW-0547">Nucleotide-binding</keyword>
<comment type="catalytic activity">
    <reaction evidence="11">
        <text>L-seryl-[protein] + ATP = O-phospho-L-seryl-[protein] + ADP + H(+)</text>
        <dbReference type="Rhea" id="RHEA:17989"/>
        <dbReference type="Rhea" id="RHEA-COMP:9863"/>
        <dbReference type="Rhea" id="RHEA-COMP:11604"/>
        <dbReference type="ChEBI" id="CHEBI:15378"/>
        <dbReference type="ChEBI" id="CHEBI:29999"/>
        <dbReference type="ChEBI" id="CHEBI:30616"/>
        <dbReference type="ChEBI" id="CHEBI:83421"/>
        <dbReference type="ChEBI" id="CHEBI:456216"/>
        <dbReference type="EC" id="2.7.11.1"/>
    </reaction>
</comment>
<evidence type="ECO:0000256" key="6">
    <source>
        <dbReference type="ARBA" id="ARBA00022777"/>
    </source>
</evidence>
<dbReference type="Proteomes" id="UP001206925">
    <property type="component" value="Unassembled WGS sequence"/>
</dbReference>
<evidence type="ECO:0000259" key="12">
    <source>
        <dbReference type="PROSITE" id="PS50011"/>
    </source>
</evidence>
<evidence type="ECO:0000313" key="15">
    <source>
        <dbReference type="Proteomes" id="UP001206925"/>
    </source>
</evidence>
<dbReference type="AlphaFoldDB" id="A0AAD5GEU8"/>
<dbReference type="Pfam" id="PF08276">
    <property type="entry name" value="PAN_2"/>
    <property type="match status" value="1"/>
</dbReference>
<keyword evidence="15" id="KW-1185">Reference proteome</keyword>
<dbReference type="InterPro" id="IPR011009">
    <property type="entry name" value="Kinase-like_dom_sf"/>
</dbReference>
<comment type="caution">
    <text evidence="14">The sequence shown here is derived from an EMBL/GenBank/DDBJ whole genome shotgun (WGS) entry which is preliminary data.</text>
</comment>
<keyword evidence="6" id="KW-0418">Kinase</keyword>
<evidence type="ECO:0000256" key="7">
    <source>
        <dbReference type="ARBA" id="ARBA00022840"/>
    </source>
</evidence>
<proteinExistence type="predicted"/>
<dbReference type="CDD" id="cd01098">
    <property type="entry name" value="PAN_AP_plant"/>
    <property type="match status" value="1"/>
</dbReference>
<organism evidence="14 15">
    <name type="scientific">Ambrosia artemisiifolia</name>
    <name type="common">Common ragweed</name>
    <dbReference type="NCBI Taxonomy" id="4212"/>
    <lineage>
        <taxon>Eukaryota</taxon>
        <taxon>Viridiplantae</taxon>
        <taxon>Streptophyta</taxon>
        <taxon>Embryophyta</taxon>
        <taxon>Tracheophyta</taxon>
        <taxon>Spermatophyta</taxon>
        <taxon>Magnoliopsida</taxon>
        <taxon>eudicotyledons</taxon>
        <taxon>Gunneridae</taxon>
        <taxon>Pentapetalae</taxon>
        <taxon>asterids</taxon>
        <taxon>campanulids</taxon>
        <taxon>Asterales</taxon>
        <taxon>Asteraceae</taxon>
        <taxon>Asteroideae</taxon>
        <taxon>Heliantheae alliance</taxon>
        <taxon>Heliantheae</taxon>
        <taxon>Ambrosia</taxon>
    </lineage>
</organism>
<evidence type="ECO:0000313" key="14">
    <source>
        <dbReference type="EMBL" id="KAI7737801.1"/>
    </source>
</evidence>
<evidence type="ECO:0000256" key="2">
    <source>
        <dbReference type="ARBA" id="ARBA00022527"/>
    </source>
</evidence>
<dbReference type="PROSITE" id="PS50948">
    <property type="entry name" value="PAN"/>
    <property type="match status" value="1"/>
</dbReference>
<feature type="domain" description="Protein kinase" evidence="12">
    <location>
        <begin position="151"/>
        <end position="237"/>
    </location>
</feature>
<dbReference type="SMART" id="SM00473">
    <property type="entry name" value="PAN_AP"/>
    <property type="match status" value="1"/>
</dbReference>
<keyword evidence="3" id="KW-0808">Transferase</keyword>
<comment type="catalytic activity">
    <reaction evidence="10">
        <text>L-threonyl-[protein] + ATP = O-phospho-L-threonyl-[protein] + ADP + H(+)</text>
        <dbReference type="Rhea" id="RHEA:46608"/>
        <dbReference type="Rhea" id="RHEA-COMP:11060"/>
        <dbReference type="Rhea" id="RHEA-COMP:11605"/>
        <dbReference type="ChEBI" id="CHEBI:15378"/>
        <dbReference type="ChEBI" id="CHEBI:30013"/>
        <dbReference type="ChEBI" id="CHEBI:30616"/>
        <dbReference type="ChEBI" id="CHEBI:61977"/>
        <dbReference type="ChEBI" id="CHEBI:456216"/>
        <dbReference type="EC" id="2.7.11.1"/>
    </reaction>
</comment>
<reference evidence="14" key="1">
    <citation type="submission" date="2022-06" db="EMBL/GenBank/DDBJ databases">
        <title>Uncovering the hologenomic basis of an extraordinary plant invasion.</title>
        <authorList>
            <person name="Bieker V.C."/>
            <person name="Martin M.D."/>
            <person name="Gilbert T."/>
            <person name="Hodgins K."/>
            <person name="Battlay P."/>
            <person name="Petersen B."/>
            <person name="Wilson J."/>
        </authorList>
    </citation>
    <scope>NUCLEOTIDE SEQUENCE</scope>
    <source>
        <strain evidence="14">AA19_3_7</strain>
        <tissue evidence="14">Leaf</tissue>
    </source>
</reference>
<protein>
    <recommendedName>
        <fullName evidence="1">non-specific serine/threonine protein kinase</fullName>
        <ecNumber evidence="1">2.7.11.1</ecNumber>
    </recommendedName>
</protein>
<evidence type="ECO:0000256" key="4">
    <source>
        <dbReference type="ARBA" id="ARBA00022729"/>
    </source>
</evidence>
<dbReference type="PANTHER" id="PTHR32444">
    <property type="entry name" value="BULB-TYPE LECTIN DOMAIN-CONTAINING PROTEIN"/>
    <property type="match status" value="1"/>
</dbReference>
<keyword evidence="2" id="KW-0723">Serine/threonine-protein kinase</keyword>
<accession>A0AAD5GEU8</accession>
<evidence type="ECO:0000256" key="1">
    <source>
        <dbReference type="ARBA" id="ARBA00012513"/>
    </source>
</evidence>
<feature type="domain" description="Apple" evidence="13">
    <location>
        <begin position="15"/>
        <end position="98"/>
    </location>
</feature>
<dbReference type="SUPFAM" id="SSF56112">
    <property type="entry name" value="Protein kinase-like (PK-like)"/>
    <property type="match status" value="1"/>
</dbReference>
<dbReference type="InterPro" id="IPR000719">
    <property type="entry name" value="Prot_kinase_dom"/>
</dbReference>
<evidence type="ECO:0000256" key="11">
    <source>
        <dbReference type="ARBA" id="ARBA00048679"/>
    </source>
</evidence>
<dbReference type="EC" id="2.7.11.1" evidence="1"/>
<dbReference type="SUPFAM" id="SSF57414">
    <property type="entry name" value="Hairpin loop containing domain-like"/>
    <property type="match status" value="1"/>
</dbReference>
<keyword evidence="7" id="KW-0067">ATP-binding</keyword>
<evidence type="ECO:0000256" key="3">
    <source>
        <dbReference type="ARBA" id="ARBA00022679"/>
    </source>
</evidence>
<dbReference type="PANTHER" id="PTHR32444:SF98">
    <property type="entry name" value="RECEPTOR-LIKE SERINE_THREONINE-PROTEIN KINASE"/>
    <property type="match status" value="1"/>
</dbReference>
<keyword evidence="9" id="KW-0325">Glycoprotein</keyword>
<dbReference type="Gene3D" id="3.30.200.20">
    <property type="entry name" value="Phosphorylase Kinase, domain 1"/>
    <property type="match status" value="1"/>
</dbReference>
<dbReference type="Gene3D" id="3.50.4.10">
    <property type="entry name" value="Hepatocyte Growth Factor"/>
    <property type="match status" value="1"/>
</dbReference>
<dbReference type="PROSITE" id="PS50011">
    <property type="entry name" value="PROTEIN_KINASE_DOM"/>
    <property type="match status" value="1"/>
</dbReference>
<dbReference type="GO" id="GO:0005524">
    <property type="term" value="F:ATP binding"/>
    <property type="evidence" value="ECO:0007669"/>
    <property type="project" value="UniProtKB-KW"/>
</dbReference>
<dbReference type="GO" id="GO:0004674">
    <property type="term" value="F:protein serine/threonine kinase activity"/>
    <property type="evidence" value="ECO:0007669"/>
    <property type="project" value="UniProtKB-KW"/>
</dbReference>
<name>A0AAD5GEU8_AMBAR</name>